<evidence type="ECO:0000313" key="1">
    <source>
        <dbReference type="EMBL" id="MCY1719246.1"/>
    </source>
</evidence>
<dbReference type="Proteomes" id="UP001145087">
    <property type="component" value="Unassembled WGS sequence"/>
</dbReference>
<proteinExistence type="predicted"/>
<name>A0A9X3F5C2_9BACT</name>
<dbReference type="RefSeq" id="WP_343331581.1">
    <property type="nucleotide sequence ID" value="NZ_JAPOHD010000005.1"/>
</dbReference>
<gene>
    <name evidence="1" type="ORF">OU798_02780</name>
</gene>
<accession>A0A9X3F5C2</accession>
<organism evidence="1 2">
    <name type="scientific">Draconibacterium aestuarii</name>
    <dbReference type="NCBI Taxonomy" id="2998507"/>
    <lineage>
        <taxon>Bacteria</taxon>
        <taxon>Pseudomonadati</taxon>
        <taxon>Bacteroidota</taxon>
        <taxon>Bacteroidia</taxon>
        <taxon>Marinilabiliales</taxon>
        <taxon>Prolixibacteraceae</taxon>
        <taxon>Draconibacterium</taxon>
    </lineage>
</organism>
<keyword evidence="2" id="KW-1185">Reference proteome</keyword>
<reference evidence="1" key="1">
    <citation type="submission" date="2022-11" db="EMBL/GenBank/DDBJ databases">
        <title>Marilongibacter aestuarii gen. nov., sp. nov., isolated from tidal flat sediment.</title>
        <authorList>
            <person name="Jiayan W."/>
        </authorList>
    </citation>
    <scope>NUCLEOTIDE SEQUENCE</scope>
    <source>
        <strain evidence="1">Z1-6</strain>
    </source>
</reference>
<dbReference type="EMBL" id="JAPOHD010000005">
    <property type="protein sequence ID" value="MCY1719246.1"/>
    <property type="molecule type" value="Genomic_DNA"/>
</dbReference>
<sequence>MRIDITSKETIVESLELLANDLILNKVISINDSLFSMIDLEVYYWFDLHQDDYARGVKHLKPFGEFEAHRYGIDLSLGNQVGFEFGGILICGLYDITNAQVLPKSEVKNALLNQLNMGYNRVELVSHKTPWSGTFKSQRMKLGVAESDNQKQFEKSYYKFLAKDSNIFKSYKGKETIFRNSDLTDDEIEMMLGYKLKR</sequence>
<comment type="caution">
    <text evidence="1">The sequence shown here is derived from an EMBL/GenBank/DDBJ whole genome shotgun (WGS) entry which is preliminary data.</text>
</comment>
<protein>
    <submittedName>
        <fullName evidence="1">Uncharacterized protein</fullName>
    </submittedName>
</protein>
<evidence type="ECO:0000313" key="2">
    <source>
        <dbReference type="Proteomes" id="UP001145087"/>
    </source>
</evidence>
<dbReference type="AlphaFoldDB" id="A0A9X3F5C2"/>